<keyword evidence="1" id="KW-0812">Transmembrane</keyword>
<comment type="caution">
    <text evidence="2">The sequence shown here is derived from an EMBL/GenBank/DDBJ whole genome shotgun (WGS) entry which is preliminary data.</text>
</comment>
<sequence length="162" mass="18996">MEKRSIEIKWGIIFSIVLLIWMFGERLFGLHDTYIEKHAIYTNFFAVLAIAIYLFALYDKRKNYYNGYMSWREGFISGLFITLVILILSPLTQYIISQYVSPEYFPNIIRHSVDKGEMTRNQAEEYFSLKNYIVLTAVWAVISGVITAALTALIMRKNKKRL</sequence>
<dbReference type="Pfam" id="PF13858">
    <property type="entry name" value="DUF4199"/>
    <property type="match status" value="1"/>
</dbReference>
<feature type="transmembrane region" description="Helical" evidence="1">
    <location>
        <begin position="12"/>
        <end position="28"/>
    </location>
</feature>
<organism evidence="2 3">
    <name type="scientific">Salinimicrobium gaetbulicola</name>
    <dbReference type="NCBI Taxonomy" id="999702"/>
    <lineage>
        <taxon>Bacteria</taxon>
        <taxon>Pseudomonadati</taxon>
        <taxon>Bacteroidota</taxon>
        <taxon>Flavobacteriia</taxon>
        <taxon>Flavobacteriales</taxon>
        <taxon>Flavobacteriaceae</taxon>
        <taxon>Salinimicrobium</taxon>
    </lineage>
</organism>
<feature type="transmembrane region" description="Helical" evidence="1">
    <location>
        <begin position="132"/>
        <end position="155"/>
    </location>
</feature>
<reference evidence="3" key="1">
    <citation type="journal article" date="2019" name="Int. J. Syst. Evol. Microbiol.">
        <title>The Global Catalogue of Microorganisms (GCM) 10K type strain sequencing project: providing services to taxonomists for standard genome sequencing and annotation.</title>
        <authorList>
            <consortium name="The Broad Institute Genomics Platform"/>
            <consortium name="The Broad Institute Genome Sequencing Center for Infectious Disease"/>
            <person name="Wu L."/>
            <person name="Ma J."/>
        </authorList>
    </citation>
    <scope>NUCLEOTIDE SEQUENCE [LARGE SCALE GENOMIC DNA]</scope>
    <source>
        <strain evidence="3">CCUG 60898</strain>
    </source>
</reference>
<evidence type="ECO:0000313" key="2">
    <source>
        <dbReference type="EMBL" id="MFD0977909.1"/>
    </source>
</evidence>
<feature type="transmembrane region" description="Helical" evidence="1">
    <location>
        <begin position="40"/>
        <end position="58"/>
    </location>
</feature>
<protein>
    <submittedName>
        <fullName evidence="2">DUF4199 domain-containing protein</fullName>
    </submittedName>
</protein>
<keyword evidence="1" id="KW-1133">Transmembrane helix</keyword>
<evidence type="ECO:0000256" key="1">
    <source>
        <dbReference type="SAM" id="Phobius"/>
    </source>
</evidence>
<proteinExistence type="predicted"/>
<name>A0ABW3IIJ8_9FLAO</name>
<feature type="transmembrane region" description="Helical" evidence="1">
    <location>
        <begin position="78"/>
        <end position="96"/>
    </location>
</feature>
<dbReference type="InterPro" id="IPR025250">
    <property type="entry name" value="DUF4199"/>
</dbReference>
<accession>A0ABW3IIJ8</accession>
<evidence type="ECO:0000313" key="3">
    <source>
        <dbReference type="Proteomes" id="UP001597100"/>
    </source>
</evidence>
<dbReference type="Proteomes" id="UP001597100">
    <property type="component" value="Unassembled WGS sequence"/>
</dbReference>
<dbReference type="EMBL" id="JBHTJP010000035">
    <property type="protein sequence ID" value="MFD0977909.1"/>
    <property type="molecule type" value="Genomic_DNA"/>
</dbReference>
<keyword evidence="1" id="KW-0472">Membrane</keyword>
<gene>
    <name evidence="2" type="ORF">ACFQ1G_14015</name>
</gene>
<keyword evidence="3" id="KW-1185">Reference proteome</keyword>
<dbReference type="RefSeq" id="WP_380740579.1">
    <property type="nucleotide sequence ID" value="NZ_JBHTJP010000035.1"/>
</dbReference>